<protein>
    <recommendedName>
        <fullName evidence="1">DUF4387 domain-containing protein</fullName>
    </recommendedName>
</protein>
<name>F6DV94_DESRL</name>
<organism evidence="2 3">
    <name type="scientific">Desulforamulus ruminis (strain ATCC 23193 / DSM 2154 / NCIMB 8452 / DL)</name>
    <name type="common">Desulfotomaculum ruminis</name>
    <dbReference type="NCBI Taxonomy" id="696281"/>
    <lineage>
        <taxon>Bacteria</taxon>
        <taxon>Bacillati</taxon>
        <taxon>Bacillota</taxon>
        <taxon>Clostridia</taxon>
        <taxon>Eubacteriales</taxon>
        <taxon>Peptococcaceae</taxon>
        <taxon>Desulforamulus</taxon>
    </lineage>
</organism>
<evidence type="ECO:0000313" key="3">
    <source>
        <dbReference type="Proteomes" id="UP000009234"/>
    </source>
</evidence>
<evidence type="ECO:0000259" key="1">
    <source>
        <dbReference type="Pfam" id="PF14330"/>
    </source>
</evidence>
<dbReference type="EMBL" id="CP002780">
    <property type="protein sequence ID" value="AEG60247.1"/>
    <property type="molecule type" value="Genomic_DNA"/>
</dbReference>
<keyword evidence="3" id="KW-1185">Reference proteome</keyword>
<dbReference type="KEGG" id="dru:Desru_1991"/>
<gene>
    <name evidence="2" type="ordered locus">Desru_1991</name>
</gene>
<dbReference type="OrthoDB" id="9796125at2"/>
<dbReference type="Pfam" id="PF14330">
    <property type="entry name" value="DUF4387"/>
    <property type="match status" value="1"/>
</dbReference>
<dbReference type="eggNOG" id="ENOG5032RXZ">
    <property type="taxonomic scope" value="Bacteria"/>
</dbReference>
<proteinExistence type="predicted"/>
<accession>F6DV94</accession>
<dbReference type="Proteomes" id="UP000009234">
    <property type="component" value="Chromosome"/>
</dbReference>
<reference evidence="2 3" key="2">
    <citation type="journal article" date="2012" name="Stand. Genomic Sci.">
        <title>Complete genome sequence of the sulfate-reducing firmicute Desulfotomaculum ruminis type strain (DL(T)).</title>
        <authorList>
            <person name="Spring S."/>
            <person name="Visser M."/>
            <person name="Lu M."/>
            <person name="Copeland A."/>
            <person name="Lapidus A."/>
            <person name="Lucas S."/>
            <person name="Cheng J.F."/>
            <person name="Han C."/>
            <person name="Tapia R."/>
            <person name="Goodwin L.A."/>
            <person name="Pitluck S."/>
            <person name="Ivanova N."/>
            <person name="Land M."/>
            <person name="Hauser L."/>
            <person name="Larimer F."/>
            <person name="Rohde M."/>
            <person name="Goker M."/>
            <person name="Detter J.C."/>
            <person name="Kyrpides N.C."/>
            <person name="Woyke T."/>
            <person name="Schaap P.J."/>
            <person name="Plugge C.M."/>
            <person name="Muyzer G."/>
            <person name="Kuever J."/>
            <person name="Pereira I.A."/>
            <person name="Parshina S.N."/>
            <person name="Bernier-Latmani R."/>
            <person name="Stams A.J."/>
            <person name="Klenk H.P."/>
        </authorList>
    </citation>
    <scope>NUCLEOTIDE SEQUENCE [LARGE SCALE GENOMIC DNA]</scope>
    <source>
        <strain evidence="3">ATCC 23193 / DSM 2154 / NCIB 8452 / DL</strain>
    </source>
</reference>
<dbReference type="RefSeq" id="WP_013842009.1">
    <property type="nucleotide sequence ID" value="NC_015589.1"/>
</dbReference>
<sequence length="107" mass="11583">MPKVTLSEAASVIRSKNSGPYELTLDIIFKNKEYYEAACRAKVINKGTIAGLYGISEDQVMEIVEFAPANAMKATLVRPIPSGALGETDVYGAQQHGPLLELMLEVP</sequence>
<reference evidence="3" key="1">
    <citation type="submission" date="2011-05" db="EMBL/GenBank/DDBJ databases">
        <title>Complete sequence of Desulfotomaculum ruminis DSM 2154.</title>
        <authorList>
            <person name="Lucas S."/>
            <person name="Copeland A."/>
            <person name="Lapidus A."/>
            <person name="Cheng J.-F."/>
            <person name="Goodwin L."/>
            <person name="Pitluck S."/>
            <person name="Lu M."/>
            <person name="Detter J.C."/>
            <person name="Han C."/>
            <person name="Tapia R."/>
            <person name="Land M."/>
            <person name="Hauser L."/>
            <person name="Kyrpides N."/>
            <person name="Ivanova N."/>
            <person name="Mikhailova N."/>
            <person name="Pagani I."/>
            <person name="Stams A.J.M."/>
            <person name="Plugge C.M."/>
            <person name="Muyzer G."/>
            <person name="Kuever J."/>
            <person name="Parshina S.N."/>
            <person name="Ivanova A.E."/>
            <person name="Nazina T.N."/>
            <person name="Brambilla E."/>
            <person name="Spring S."/>
            <person name="Klenk H.-P."/>
            <person name="Woyke T."/>
        </authorList>
    </citation>
    <scope>NUCLEOTIDE SEQUENCE [LARGE SCALE GENOMIC DNA]</scope>
    <source>
        <strain evidence="3">ATCC 23193 / DSM 2154 / NCIB 8452 / DL</strain>
    </source>
</reference>
<dbReference type="HOGENOM" id="CLU_153284_0_0_9"/>
<feature type="domain" description="DUF4387" evidence="1">
    <location>
        <begin position="6"/>
        <end position="102"/>
    </location>
</feature>
<dbReference type="STRING" id="696281.Desru_1991"/>
<evidence type="ECO:0000313" key="2">
    <source>
        <dbReference type="EMBL" id="AEG60247.1"/>
    </source>
</evidence>
<dbReference type="AlphaFoldDB" id="F6DV94"/>
<dbReference type="InterPro" id="IPR025496">
    <property type="entry name" value="DUF4387"/>
</dbReference>